<dbReference type="Proteomes" id="UP000757890">
    <property type="component" value="Unassembled WGS sequence"/>
</dbReference>
<dbReference type="Gene3D" id="3.30.910.20">
    <property type="entry name" value="Skp domain"/>
    <property type="match status" value="1"/>
</dbReference>
<dbReference type="InterPro" id="IPR005632">
    <property type="entry name" value="Chaperone_Skp"/>
</dbReference>
<gene>
    <name evidence="1" type="ORF">HXL70_00870</name>
</gene>
<dbReference type="InterPro" id="IPR024930">
    <property type="entry name" value="Skp_dom_sf"/>
</dbReference>
<accession>A0A930B8Z0</accession>
<name>A0A930B8Z0_9FIRM</name>
<dbReference type="SMART" id="SM00935">
    <property type="entry name" value="OmpH"/>
    <property type="match status" value="1"/>
</dbReference>
<dbReference type="GO" id="GO:0051082">
    <property type="term" value="F:unfolded protein binding"/>
    <property type="evidence" value="ECO:0007669"/>
    <property type="project" value="InterPro"/>
</dbReference>
<protein>
    <submittedName>
        <fullName evidence="1">OmpH family outer membrane protein</fullName>
    </submittedName>
</protein>
<dbReference type="RefSeq" id="WP_227137571.1">
    <property type="nucleotide sequence ID" value="NZ_CATVTA010000001.1"/>
</dbReference>
<sequence>MMTALGNKKNVKIFSFALAGVFIASVGIMAIVSMGDTANAAPTSDIGVVDQRQVISDNGTLALDYQKKLKETADEMQKDFDAKAENMTDAEKEKLFADMQQQFNQKRTSIEKEMADQVTGAVKSVASKRGLSLVVDKAAVIYGGTDITKDVSDSLAKSTSVSADAAKTDAAKTDSSTTK</sequence>
<dbReference type="AlphaFoldDB" id="A0A930B8Z0"/>
<dbReference type="Pfam" id="PF03938">
    <property type="entry name" value="OmpH"/>
    <property type="match status" value="1"/>
</dbReference>
<dbReference type="SUPFAM" id="SSF111384">
    <property type="entry name" value="OmpH-like"/>
    <property type="match status" value="1"/>
</dbReference>
<organism evidence="1 2">
    <name type="scientific">Dialister invisus</name>
    <dbReference type="NCBI Taxonomy" id="218538"/>
    <lineage>
        <taxon>Bacteria</taxon>
        <taxon>Bacillati</taxon>
        <taxon>Bacillota</taxon>
        <taxon>Negativicutes</taxon>
        <taxon>Veillonellales</taxon>
        <taxon>Veillonellaceae</taxon>
        <taxon>Dialister</taxon>
    </lineage>
</organism>
<proteinExistence type="predicted"/>
<evidence type="ECO:0000313" key="1">
    <source>
        <dbReference type="EMBL" id="MBF1128590.1"/>
    </source>
</evidence>
<dbReference type="EMBL" id="JABZMK010000001">
    <property type="protein sequence ID" value="MBF1128590.1"/>
    <property type="molecule type" value="Genomic_DNA"/>
</dbReference>
<reference evidence="1" key="1">
    <citation type="submission" date="2020-04" db="EMBL/GenBank/DDBJ databases">
        <title>Deep metagenomics examines the oral microbiome during advanced dental caries in children, revealing novel taxa and co-occurrences with host molecules.</title>
        <authorList>
            <person name="Baker J.L."/>
            <person name="Morton J.T."/>
            <person name="Dinis M."/>
            <person name="Alvarez R."/>
            <person name="Tran N.C."/>
            <person name="Knight R."/>
            <person name="Edlund A."/>
        </authorList>
    </citation>
    <scope>NUCLEOTIDE SEQUENCE</scope>
    <source>
        <strain evidence="1">JCVI_32_bin.14</strain>
    </source>
</reference>
<comment type="caution">
    <text evidence="1">The sequence shown here is derived from an EMBL/GenBank/DDBJ whole genome shotgun (WGS) entry which is preliminary data.</text>
</comment>
<evidence type="ECO:0000313" key="2">
    <source>
        <dbReference type="Proteomes" id="UP000757890"/>
    </source>
</evidence>